<dbReference type="Proteomes" id="UP001500305">
    <property type="component" value="Unassembled WGS sequence"/>
</dbReference>
<comment type="caution">
    <text evidence="1">The sequence shown here is derived from an EMBL/GenBank/DDBJ whole genome shotgun (WGS) entry which is preliminary data.</text>
</comment>
<sequence length="123" mass="13865">MPDPTNPSEPPVSSTDITAFADRLASWSESLSPTERSLAQVLVQYTRDLRPDDIRRGQLVAGLSDATRAVVETAKRRWAEEPDGGGWVEIGPIWQKANQTAGREEQEIVQWTYFRPEKWTPTL</sequence>
<proteinExistence type="predicted"/>
<organism evidence="1 2">
    <name type="scientific">Kitasatospora cystarginea</name>
    <dbReference type="NCBI Taxonomy" id="58350"/>
    <lineage>
        <taxon>Bacteria</taxon>
        <taxon>Bacillati</taxon>
        <taxon>Actinomycetota</taxon>
        <taxon>Actinomycetes</taxon>
        <taxon>Kitasatosporales</taxon>
        <taxon>Streptomycetaceae</taxon>
        <taxon>Kitasatospora</taxon>
    </lineage>
</organism>
<dbReference type="RefSeq" id="WP_344638742.1">
    <property type="nucleotide sequence ID" value="NZ_BAAATR010000025.1"/>
</dbReference>
<evidence type="ECO:0000313" key="1">
    <source>
        <dbReference type="EMBL" id="GAA2259821.1"/>
    </source>
</evidence>
<dbReference type="EMBL" id="BAAATR010000025">
    <property type="protein sequence ID" value="GAA2259821.1"/>
    <property type="molecule type" value="Genomic_DNA"/>
</dbReference>
<name>A0ABN3EJ24_9ACTN</name>
<keyword evidence="2" id="KW-1185">Reference proteome</keyword>
<gene>
    <name evidence="1" type="ORF">GCM10010430_49830</name>
</gene>
<protein>
    <submittedName>
        <fullName evidence="1">Uncharacterized protein</fullName>
    </submittedName>
</protein>
<reference evidence="1 2" key="1">
    <citation type="journal article" date="2019" name="Int. J. Syst. Evol. Microbiol.">
        <title>The Global Catalogue of Microorganisms (GCM) 10K type strain sequencing project: providing services to taxonomists for standard genome sequencing and annotation.</title>
        <authorList>
            <consortium name="The Broad Institute Genomics Platform"/>
            <consortium name="The Broad Institute Genome Sequencing Center for Infectious Disease"/>
            <person name="Wu L."/>
            <person name="Ma J."/>
        </authorList>
    </citation>
    <scope>NUCLEOTIDE SEQUENCE [LARGE SCALE GENOMIC DNA]</scope>
    <source>
        <strain evidence="1 2">JCM 7356</strain>
    </source>
</reference>
<evidence type="ECO:0000313" key="2">
    <source>
        <dbReference type="Proteomes" id="UP001500305"/>
    </source>
</evidence>
<accession>A0ABN3EJ24</accession>